<dbReference type="AlphaFoldDB" id="A0AAP9TUU8"/>
<gene>
    <name evidence="1" type="ORF">HV178_06845</name>
</gene>
<evidence type="ECO:0000313" key="2">
    <source>
        <dbReference type="Proteomes" id="UP000512222"/>
    </source>
</evidence>
<dbReference type="RefSeq" id="WP_048232525.1">
    <property type="nucleotide sequence ID" value="NZ_CP054278.1"/>
</dbReference>
<evidence type="ECO:0000313" key="1">
    <source>
        <dbReference type="EMBL" id="QLV29710.1"/>
    </source>
</evidence>
<proteinExistence type="predicted"/>
<protein>
    <submittedName>
        <fullName evidence="1">Uncharacterized protein</fullName>
    </submittedName>
</protein>
<sequence length="127" mass="14523">MVVEVSANGKKLVDTGVFHYEHYDNQNDEGLKITYNGLNMFIRIVNSPDTGSSSDRITANVNDNNVTFLYECKSYESTFRTQNGFIRPIEVAMDNGRRIYISWTAIIYKQGPGRALFTITFSIYEDE</sequence>
<accession>A0AAP9TUU8</accession>
<name>A0AAP9TUU8_CITFR</name>
<dbReference type="Proteomes" id="UP000512222">
    <property type="component" value="Chromosome"/>
</dbReference>
<organism evidence="1 2">
    <name type="scientific">Citrobacter freundii</name>
    <dbReference type="NCBI Taxonomy" id="546"/>
    <lineage>
        <taxon>Bacteria</taxon>
        <taxon>Pseudomonadati</taxon>
        <taxon>Pseudomonadota</taxon>
        <taxon>Gammaproteobacteria</taxon>
        <taxon>Enterobacterales</taxon>
        <taxon>Enterobacteriaceae</taxon>
        <taxon>Citrobacter</taxon>
        <taxon>Citrobacter freundii complex</taxon>
    </lineage>
</organism>
<reference evidence="2" key="1">
    <citation type="submission" date="2020-06" db="EMBL/GenBank/DDBJ databases">
        <title>REHAB project genomes.</title>
        <authorList>
            <person name="Shaw L.P."/>
        </authorList>
    </citation>
    <scope>NUCLEOTIDE SEQUENCE [LARGE SCALE GENOMIC DNA]</scope>
    <source>
        <strain evidence="2">RHBSTW-00370</strain>
    </source>
</reference>
<dbReference type="EMBL" id="CP056573">
    <property type="protein sequence ID" value="QLV29710.1"/>
    <property type="molecule type" value="Genomic_DNA"/>
</dbReference>